<accession>A0ABN9TET4</accession>
<sequence length="246" mass="25398">FATLAPRFAFAEAVFALPPSSRPAMQHRRVSALSALLLLALGALTLSRAFVPAPLQAPARGGPSPHAAAAAGAAAGLLSAAPAEARVEGARARQQFWAPQHGLAEAGWWRTPPRSTEANGSQLFGARYTGLLFEEIIPYALVSSFTILWGIVLGFVLLRRGAGIGGASMRAPRRLAGQGAGELGDDVLRCSGARAPRPEIGSGRFAGKARVSARSAGATSARAVRDAVVSQLAEVAEGPQAHEPSR</sequence>
<proteinExistence type="predicted"/>
<evidence type="ECO:0000256" key="1">
    <source>
        <dbReference type="SAM" id="Phobius"/>
    </source>
</evidence>
<organism evidence="2 3">
    <name type="scientific">Prorocentrum cordatum</name>
    <dbReference type="NCBI Taxonomy" id="2364126"/>
    <lineage>
        <taxon>Eukaryota</taxon>
        <taxon>Sar</taxon>
        <taxon>Alveolata</taxon>
        <taxon>Dinophyceae</taxon>
        <taxon>Prorocentrales</taxon>
        <taxon>Prorocentraceae</taxon>
        <taxon>Prorocentrum</taxon>
    </lineage>
</organism>
<feature type="non-terminal residue" evidence="2">
    <location>
        <position position="1"/>
    </location>
</feature>
<protein>
    <submittedName>
        <fullName evidence="2">Uncharacterized protein</fullName>
    </submittedName>
</protein>
<feature type="transmembrane region" description="Helical" evidence="1">
    <location>
        <begin position="30"/>
        <end position="51"/>
    </location>
</feature>
<reference evidence="2" key="1">
    <citation type="submission" date="2023-10" db="EMBL/GenBank/DDBJ databases">
        <authorList>
            <person name="Chen Y."/>
            <person name="Shah S."/>
            <person name="Dougan E. K."/>
            <person name="Thang M."/>
            <person name="Chan C."/>
        </authorList>
    </citation>
    <scope>NUCLEOTIDE SEQUENCE [LARGE SCALE GENOMIC DNA]</scope>
</reference>
<dbReference type="Proteomes" id="UP001189429">
    <property type="component" value="Unassembled WGS sequence"/>
</dbReference>
<keyword evidence="1" id="KW-0472">Membrane</keyword>
<evidence type="ECO:0000313" key="2">
    <source>
        <dbReference type="EMBL" id="CAK0844044.1"/>
    </source>
</evidence>
<evidence type="ECO:0000313" key="3">
    <source>
        <dbReference type="Proteomes" id="UP001189429"/>
    </source>
</evidence>
<keyword evidence="3" id="KW-1185">Reference proteome</keyword>
<name>A0ABN9TET4_9DINO</name>
<dbReference type="EMBL" id="CAUYUJ010014627">
    <property type="protein sequence ID" value="CAK0844044.1"/>
    <property type="molecule type" value="Genomic_DNA"/>
</dbReference>
<gene>
    <name evidence="2" type="ORF">PCOR1329_LOCUS38215</name>
</gene>
<keyword evidence="1" id="KW-1133">Transmembrane helix</keyword>
<keyword evidence="1" id="KW-0812">Transmembrane</keyword>
<feature type="transmembrane region" description="Helical" evidence="1">
    <location>
        <begin position="136"/>
        <end position="158"/>
    </location>
</feature>
<comment type="caution">
    <text evidence="2">The sequence shown here is derived from an EMBL/GenBank/DDBJ whole genome shotgun (WGS) entry which is preliminary data.</text>
</comment>